<sequence>MLLRPVAKMTPRMPILQFLRRTKWSSLTFNARKRLIGNRRLLLNIWRKGIIILVIFMLWLTRSQLLMVFIKLIMVMVLLLIMVMRLQTLLLTFLKIILTKIFVCPPLLIILLSLVL</sequence>
<dbReference type="AlphaFoldDB" id="A0A2I0W7U1"/>
<keyword evidence="1" id="KW-0812">Transmembrane</keyword>
<feature type="transmembrane region" description="Helical" evidence="1">
    <location>
        <begin position="41"/>
        <end position="60"/>
    </location>
</feature>
<reference evidence="2 3" key="2">
    <citation type="journal article" date="2017" name="Nature">
        <title>The Apostasia genome and the evolution of orchids.</title>
        <authorList>
            <person name="Zhang G.Q."/>
            <person name="Liu K.W."/>
            <person name="Li Z."/>
            <person name="Lohaus R."/>
            <person name="Hsiao Y.Y."/>
            <person name="Niu S.C."/>
            <person name="Wang J.Y."/>
            <person name="Lin Y.C."/>
            <person name="Xu Q."/>
            <person name="Chen L.J."/>
            <person name="Yoshida K."/>
            <person name="Fujiwara S."/>
            <person name="Wang Z.W."/>
            <person name="Zhang Y.Q."/>
            <person name="Mitsuda N."/>
            <person name="Wang M."/>
            <person name="Liu G.H."/>
            <person name="Pecoraro L."/>
            <person name="Huang H.X."/>
            <person name="Xiao X.J."/>
            <person name="Lin M."/>
            <person name="Wu X.Y."/>
            <person name="Wu W.L."/>
            <person name="Chen Y.Y."/>
            <person name="Chang S.B."/>
            <person name="Sakamoto S."/>
            <person name="Ohme-Takagi M."/>
            <person name="Yagi M."/>
            <person name="Zeng S.J."/>
            <person name="Shen C.Y."/>
            <person name="Yeh C.M."/>
            <person name="Luo Y.B."/>
            <person name="Tsai W.C."/>
            <person name="Van de Peer Y."/>
            <person name="Liu Z.J."/>
        </authorList>
    </citation>
    <scope>NUCLEOTIDE SEQUENCE [LARGE SCALE GENOMIC DNA]</scope>
    <source>
        <tissue evidence="2">The whole plant</tissue>
    </source>
</reference>
<keyword evidence="3" id="KW-1185">Reference proteome</keyword>
<gene>
    <name evidence="2" type="ORF">MA16_Dca022809</name>
</gene>
<reference evidence="2 3" key="1">
    <citation type="journal article" date="2016" name="Sci. Rep.">
        <title>The Dendrobium catenatum Lindl. genome sequence provides insights into polysaccharide synthase, floral development and adaptive evolution.</title>
        <authorList>
            <person name="Zhang G.Q."/>
            <person name="Xu Q."/>
            <person name="Bian C."/>
            <person name="Tsai W.C."/>
            <person name="Yeh C.M."/>
            <person name="Liu K.W."/>
            <person name="Yoshida K."/>
            <person name="Zhang L.S."/>
            <person name="Chang S.B."/>
            <person name="Chen F."/>
            <person name="Shi Y."/>
            <person name="Su Y.Y."/>
            <person name="Zhang Y.Q."/>
            <person name="Chen L.J."/>
            <person name="Yin Y."/>
            <person name="Lin M."/>
            <person name="Huang H."/>
            <person name="Deng H."/>
            <person name="Wang Z.W."/>
            <person name="Zhu S.L."/>
            <person name="Zhao X."/>
            <person name="Deng C."/>
            <person name="Niu S.C."/>
            <person name="Huang J."/>
            <person name="Wang M."/>
            <person name="Liu G.H."/>
            <person name="Yang H.J."/>
            <person name="Xiao X.J."/>
            <person name="Hsiao Y.Y."/>
            <person name="Wu W.L."/>
            <person name="Chen Y.Y."/>
            <person name="Mitsuda N."/>
            <person name="Ohme-Takagi M."/>
            <person name="Luo Y.B."/>
            <person name="Van de Peer Y."/>
            <person name="Liu Z.J."/>
        </authorList>
    </citation>
    <scope>NUCLEOTIDE SEQUENCE [LARGE SCALE GENOMIC DNA]</scope>
    <source>
        <tissue evidence="2">The whole plant</tissue>
    </source>
</reference>
<feature type="transmembrane region" description="Helical" evidence="1">
    <location>
        <begin position="96"/>
        <end position="115"/>
    </location>
</feature>
<evidence type="ECO:0000256" key="1">
    <source>
        <dbReference type="SAM" id="Phobius"/>
    </source>
</evidence>
<dbReference type="Proteomes" id="UP000233837">
    <property type="component" value="Unassembled WGS sequence"/>
</dbReference>
<evidence type="ECO:0000313" key="3">
    <source>
        <dbReference type="Proteomes" id="UP000233837"/>
    </source>
</evidence>
<feature type="transmembrane region" description="Helical" evidence="1">
    <location>
        <begin position="66"/>
        <end position="84"/>
    </location>
</feature>
<proteinExistence type="predicted"/>
<evidence type="ECO:0000313" key="2">
    <source>
        <dbReference type="EMBL" id="PKU71711.1"/>
    </source>
</evidence>
<organism evidence="2 3">
    <name type="scientific">Dendrobium catenatum</name>
    <dbReference type="NCBI Taxonomy" id="906689"/>
    <lineage>
        <taxon>Eukaryota</taxon>
        <taxon>Viridiplantae</taxon>
        <taxon>Streptophyta</taxon>
        <taxon>Embryophyta</taxon>
        <taxon>Tracheophyta</taxon>
        <taxon>Spermatophyta</taxon>
        <taxon>Magnoliopsida</taxon>
        <taxon>Liliopsida</taxon>
        <taxon>Asparagales</taxon>
        <taxon>Orchidaceae</taxon>
        <taxon>Epidendroideae</taxon>
        <taxon>Malaxideae</taxon>
        <taxon>Dendrobiinae</taxon>
        <taxon>Dendrobium</taxon>
    </lineage>
</organism>
<keyword evidence="1" id="KW-0472">Membrane</keyword>
<accession>A0A2I0W7U1</accession>
<protein>
    <submittedName>
        <fullName evidence="2">Uncharacterized protein</fullName>
    </submittedName>
</protein>
<dbReference type="EMBL" id="KZ502876">
    <property type="protein sequence ID" value="PKU71711.1"/>
    <property type="molecule type" value="Genomic_DNA"/>
</dbReference>
<keyword evidence="1" id="KW-1133">Transmembrane helix</keyword>
<name>A0A2I0W7U1_9ASPA</name>